<dbReference type="AlphaFoldDB" id="A0A0A8YD17"/>
<proteinExistence type="predicted"/>
<protein>
    <submittedName>
        <fullName evidence="1">Uncharacterized protein</fullName>
    </submittedName>
</protein>
<name>A0A0A8YD17_ARUDO</name>
<reference evidence="1" key="2">
    <citation type="journal article" date="2015" name="Data Brief">
        <title>Shoot transcriptome of the giant reed, Arundo donax.</title>
        <authorList>
            <person name="Barrero R.A."/>
            <person name="Guerrero F.D."/>
            <person name="Moolhuijzen P."/>
            <person name="Goolsby J.A."/>
            <person name="Tidwell J."/>
            <person name="Bellgard S.E."/>
            <person name="Bellgard M.I."/>
        </authorList>
    </citation>
    <scope>NUCLEOTIDE SEQUENCE</scope>
    <source>
        <tissue evidence="1">Shoot tissue taken approximately 20 cm above the soil surface</tissue>
    </source>
</reference>
<organism evidence="1">
    <name type="scientific">Arundo donax</name>
    <name type="common">Giant reed</name>
    <name type="synonym">Donax arundinaceus</name>
    <dbReference type="NCBI Taxonomy" id="35708"/>
    <lineage>
        <taxon>Eukaryota</taxon>
        <taxon>Viridiplantae</taxon>
        <taxon>Streptophyta</taxon>
        <taxon>Embryophyta</taxon>
        <taxon>Tracheophyta</taxon>
        <taxon>Spermatophyta</taxon>
        <taxon>Magnoliopsida</taxon>
        <taxon>Liliopsida</taxon>
        <taxon>Poales</taxon>
        <taxon>Poaceae</taxon>
        <taxon>PACMAD clade</taxon>
        <taxon>Arundinoideae</taxon>
        <taxon>Arundineae</taxon>
        <taxon>Arundo</taxon>
    </lineage>
</organism>
<sequence>MQRRPAAEAVHLGHIASENQQRLNHLPVTEPARLHQGRLSIYVPCVDVCSIL</sequence>
<accession>A0A0A8YD17</accession>
<dbReference type="EMBL" id="GBRH01274437">
    <property type="protein sequence ID" value="JAD23458.1"/>
    <property type="molecule type" value="Transcribed_RNA"/>
</dbReference>
<evidence type="ECO:0000313" key="1">
    <source>
        <dbReference type="EMBL" id="JAD23458.1"/>
    </source>
</evidence>
<reference evidence="1" key="1">
    <citation type="submission" date="2014-09" db="EMBL/GenBank/DDBJ databases">
        <authorList>
            <person name="Magalhaes I.L.F."/>
            <person name="Oliveira U."/>
            <person name="Santos F.R."/>
            <person name="Vidigal T.H.D.A."/>
            <person name="Brescovit A.D."/>
            <person name="Santos A.J."/>
        </authorList>
    </citation>
    <scope>NUCLEOTIDE SEQUENCE</scope>
    <source>
        <tissue evidence="1">Shoot tissue taken approximately 20 cm above the soil surface</tissue>
    </source>
</reference>